<reference evidence="2" key="1">
    <citation type="submission" date="2018-11" db="EMBL/GenBank/DDBJ databases">
        <authorList>
            <consortium name="Genoscope - CEA"/>
            <person name="William W."/>
        </authorList>
    </citation>
    <scope>NUCLEOTIDE SEQUENCE</scope>
</reference>
<keyword evidence="1" id="KW-1133">Transmembrane helix</keyword>
<name>A0A3P6FC60_BRAOL</name>
<dbReference type="EMBL" id="LR031877">
    <property type="protein sequence ID" value="VDD41792.1"/>
    <property type="molecule type" value="Genomic_DNA"/>
</dbReference>
<proteinExistence type="predicted"/>
<evidence type="ECO:0000256" key="1">
    <source>
        <dbReference type="SAM" id="Phobius"/>
    </source>
</evidence>
<gene>
    <name evidence="2" type="ORF">BOLC5T29339H</name>
</gene>
<dbReference type="AlphaFoldDB" id="A0A3P6FC60"/>
<protein>
    <submittedName>
        <fullName evidence="2">Uncharacterized protein</fullName>
    </submittedName>
</protein>
<sequence length="45" mass="5233">MKFIINIYFFLINATQNYILIGMYVGVATVGVFIKWYTHTIASWA</sequence>
<feature type="transmembrane region" description="Helical" evidence="1">
    <location>
        <begin position="18"/>
        <end position="37"/>
    </location>
</feature>
<evidence type="ECO:0000313" key="2">
    <source>
        <dbReference type="EMBL" id="VDD41792.1"/>
    </source>
</evidence>
<keyword evidence="1" id="KW-0472">Membrane</keyword>
<organism evidence="2">
    <name type="scientific">Brassica oleracea</name>
    <name type="common">Wild cabbage</name>
    <dbReference type="NCBI Taxonomy" id="3712"/>
    <lineage>
        <taxon>Eukaryota</taxon>
        <taxon>Viridiplantae</taxon>
        <taxon>Streptophyta</taxon>
        <taxon>Embryophyta</taxon>
        <taxon>Tracheophyta</taxon>
        <taxon>Spermatophyta</taxon>
        <taxon>Magnoliopsida</taxon>
        <taxon>eudicotyledons</taxon>
        <taxon>Gunneridae</taxon>
        <taxon>Pentapetalae</taxon>
        <taxon>rosids</taxon>
        <taxon>malvids</taxon>
        <taxon>Brassicales</taxon>
        <taxon>Brassicaceae</taxon>
        <taxon>Brassiceae</taxon>
        <taxon>Brassica</taxon>
    </lineage>
</organism>
<keyword evidence="1" id="KW-0812">Transmembrane</keyword>
<accession>A0A3P6FC60</accession>